<sequence>MKEKRFICRSILTTVCLGDAKELEQDKSQSRIQKHLVKKPSSPARTHCNRESKAKMQQMILGVDMREGCIQKIIIGASNATLTLSQGEALSTRVKA</sequence>
<organism evidence="2 3">
    <name type="scientific">Piloderma croceum (strain F 1598)</name>
    <dbReference type="NCBI Taxonomy" id="765440"/>
    <lineage>
        <taxon>Eukaryota</taxon>
        <taxon>Fungi</taxon>
        <taxon>Dikarya</taxon>
        <taxon>Basidiomycota</taxon>
        <taxon>Agaricomycotina</taxon>
        <taxon>Agaricomycetes</taxon>
        <taxon>Agaricomycetidae</taxon>
        <taxon>Atheliales</taxon>
        <taxon>Atheliaceae</taxon>
        <taxon>Piloderma</taxon>
    </lineage>
</organism>
<protein>
    <submittedName>
        <fullName evidence="2">Uncharacterized protein</fullName>
    </submittedName>
</protein>
<gene>
    <name evidence="2" type="ORF">PILCRDRAFT_291227</name>
</gene>
<reference evidence="3" key="2">
    <citation type="submission" date="2015-01" db="EMBL/GenBank/DDBJ databases">
        <title>Evolutionary Origins and Diversification of the Mycorrhizal Mutualists.</title>
        <authorList>
            <consortium name="DOE Joint Genome Institute"/>
            <consortium name="Mycorrhizal Genomics Consortium"/>
            <person name="Kohler A."/>
            <person name="Kuo A."/>
            <person name="Nagy L.G."/>
            <person name="Floudas D."/>
            <person name="Copeland A."/>
            <person name="Barry K.W."/>
            <person name="Cichocki N."/>
            <person name="Veneault-Fourrey C."/>
            <person name="LaButti K."/>
            <person name="Lindquist E.A."/>
            <person name="Lipzen A."/>
            <person name="Lundell T."/>
            <person name="Morin E."/>
            <person name="Murat C."/>
            <person name="Riley R."/>
            <person name="Ohm R."/>
            <person name="Sun H."/>
            <person name="Tunlid A."/>
            <person name="Henrissat B."/>
            <person name="Grigoriev I.V."/>
            <person name="Hibbett D.S."/>
            <person name="Martin F."/>
        </authorList>
    </citation>
    <scope>NUCLEOTIDE SEQUENCE [LARGE SCALE GENOMIC DNA]</scope>
    <source>
        <strain evidence="3">F 1598</strain>
    </source>
</reference>
<evidence type="ECO:0000256" key="1">
    <source>
        <dbReference type="SAM" id="MobiDB-lite"/>
    </source>
</evidence>
<evidence type="ECO:0000313" key="3">
    <source>
        <dbReference type="Proteomes" id="UP000054166"/>
    </source>
</evidence>
<dbReference type="EMBL" id="KN832980">
    <property type="protein sequence ID" value="KIM86893.1"/>
    <property type="molecule type" value="Genomic_DNA"/>
</dbReference>
<keyword evidence="3" id="KW-1185">Reference proteome</keyword>
<reference evidence="2 3" key="1">
    <citation type="submission" date="2014-04" db="EMBL/GenBank/DDBJ databases">
        <authorList>
            <consortium name="DOE Joint Genome Institute"/>
            <person name="Kuo A."/>
            <person name="Tarkka M."/>
            <person name="Buscot F."/>
            <person name="Kohler A."/>
            <person name="Nagy L.G."/>
            <person name="Floudas D."/>
            <person name="Copeland A."/>
            <person name="Barry K.W."/>
            <person name="Cichocki N."/>
            <person name="Veneault-Fourrey C."/>
            <person name="LaButti K."/>
            <person name="Lindquist E.A."/>
            <person name="Lipzen A."/>
            <person name="Lundell T."/>
            <person name="Morin E."/>
            <person name="Murat C."/>
            <person name="Sun H."/>
            <person name="Tunlid A."/>
            <person name="Henrissat B."/>
            <person name="Grigoriev I.V."/>
            <person name="Hibbett D.S."/>
            <person name="Martin F."/>
            <person name="Nordberg H.P."/>
            <person name="Cantor M.N."/>
            <person name="Hua S.X."/>
        </authorList>
    </citation>
    <scope>NUCLEOTIDE SEQUENCE [LARGE SCALE GENOMIC DNA]</scope>
    <source>
        <strain evidence="2 3">F 1598</strain>
    </source>
</reference>
<dbReference type="InParanoid" id="A0A0C3BKG7"/>
<dbReference type="Proteomes" id="UP000054166">
    <property type="component" value="Unassembled WGS sequence"/>
</dbReference>
<evidence type="ECO:0000313" key="2">
    <source>
        <dbReference type="EMBL" id="KIM86893.1"/>
    </source>
</evidence>
<dbReference type="HOGENOM" id="CLU_2360472_0_0_1"/>
<feature type="region of interest" description="Disordered" evidence="1">
    <location>
        <begin position="28"/>
        <end position="53"/>
    </location>
</feature>
<accession>A0A0C3BKG7</accession>
<dbReference type="AlphaFoldDB" id="A0A0C3BKG7"/>
<proteinExistence type="predicted"/>
<name>A0A0C3BKG7_PILCF</name>